<gene>
    <name evidence="1" type="ORF">C7I55_27080</name>
</gene>
<name>A0A2P7QE51_9SPHN</name>
<keyword evidence="2" id="KW-1185">Reference proteome</keyword>
<evidence type="ECO:0000313" key="1">
    <source>
        <dbReference type="EMBL" id="PSJ36252.1"/>
    </source>
</evidence>
<sequence length="73" mass="8048">MQNQPGDYAAQIPPELQQSVERHQRHLAALVGSLRAAGVGEEMIEASVHQLLDSYRNELTDAMRAMVKDQSCG</sequence>
<dbReference type="OrthoDB" id="7571144at2"/>
<evidence type="ECO:0000313" key="2">
    <source>
        <dbReference type="Proteomes" id="UP000241167"/>
    </source>
</evidence>
<dbReference type="RefSeq" id="WP_106516183.1">
    <property type="nucleotide sequence ID" value="NZ_PXYI01000016.1"/>
</dbReference>
<dbReference type="Proteomes" id="UP000241167">
    <property type="component" value="Unassembled WGS sequence"/>
</dbReference>
<dbReference type="EMBL" id="PXYI01000016">
    <property type="protein sequence ID" value="PSJ36252.1"/>
    <property type="molecule type" value="Genomic_DNA"/>
</dbReference>
<accession>A0A2P7QE51</accession>
<reference evidence="1 2" key="1">
    <citation type="submission" date="2018-03" db="EMBL/GenBank/DDBJ databases">
        <title>The draft genome of Sphingosinicella sp. GL-C-18.</title>
        <authorList>
            <person name="Liu L."/>
            <person name="Li L."/>
            <person name="Liang L."/>
            <person name="Zhang X."/>
            <person name="Wang T."/>
        </authorList>
    </citation>
    <scope>NUCLEOTIDE SEQUENCE [LARGE SCALE GENOMIC DNA]</scope>
    <source>
        <strain evidence="1 2">GL-C-18</strain>
    </source>
</reference>
<organism evidence="1 2">
    <name type="scientific">Allosphingosinicella deserti</name>
    <dbReference type="NCBI Taxonomy" id="2116704"/>
    <lineage>
        <taxon>Bacteria</taxon>
        <taxon>Pseudomonadati</taxon>
        <taxon>Pseudomonadota</taxon>
        <taxon>Alphaproteobacteria</taxon>
        <taxon>Sphingomonadales</taxon>
        <taxon>Sphingomonadaceae</taxon>
        <taxon>Allosphingosinicella</taxon>
    </lineage>
</organism>
<comment type="caution">
    <text evidence="1">The sequence shown here is derived from an EMBL/GenBank/DDBJ whole genome shotgun (WGS) entry which is preliminary data.</text>
</comment>
<protein>
    <submittedName>
        <fullName evidence="1">Uncharacterized protein</fullName>
    </submittedName>
</protein>
<dbReference type="AlphaFoldDB" id="A0A2P7QE51"/>
<proteinExistence type="predicted"/>